<keyword evidence="2" id="KW-1185">Reference proteome</keyword>
<protein>
    <submittedName>
        <fullName evidence="1">Uncharacterized protein</fullName>
    </submittedName>
</protein>
<evidence type="ECO:0000313" key="1">
    <source>
        <dbReference type="EMBL" id="UUY05892.1"/>
    </source>
</evidence>
<dbReference type="EMBL" id="CP088295">
    <property type="protein sequence ID" value="UUY05892.1"/>
    <property type="molecule type" value="Genomic_DNA"/>
</dbReference>
<accession>A0ABY5PMV5</accession>
<dbReference type="Proteomes" id="UP001058860">
    <property type="component" value="Chromosome"/>
</dbReference>
<dbReference type="RefSeq" id="WP_353866332.1">
    <property type="nucleotide sequence ID" value="NZ_CP088295.1"/>
</dbReference>
<evidence type="ECO:0000313" key="2">
    <source>
        <dbReference type="Proteomes" id="UP001058860"/>
    </source>
</evidence>
<reference evidence="2" key="1">
    <citation type="submission" date="2021-11" db="EMBL/GenBank/DDBJ databases">
        <title>Cultivation dependent microbiological survey of springs from the worlds oldest radium mine currently devoted to the extraction of radon-saturated water.</title>
        <authorList>
            <person name="Kapinusova G."/>
            <person name="Smrhova T."/>
            <person name="Strejcek M."/>
            <person name="Suman J."/>
            <person name="Jani K."/>
            <person name="Pajer P."/>
            <person name="Uhlik O."/>
        </authorList>
    </citation>
    <scope>NUCLEOTIDE SEQUENCE [LARGE SCALE GENOMIC DNA]</scope>
    <source>
        <strain evidence="2">J379</strain>
    </source>
</reference>
<organism evidence="1 2">
    <name type="scientific">Svornostia abyssi</name>
    <dbReference type="NCBI Taxonomy" id="2898438"/>
    <lineage>
        <taxon>Bacteria</taxon>
        <taxon>Bacillati</taxon>
        <taxon>Actinomycetota</taxon>
        <taxon>Thermoleophilia</taxon>
        <taxon>Solirubrobacterales</taxon>
        <taxon>Baekduiaceae</taxon>
        <taxon>Svornostia</taxon>
    </lineage>
</organism>
<sequence length="104" mass="11107">MSAPDRVEMLAADGAPLGWTYDRTQYDLVAQQVLVAVDALADDDGTALLKDVVAFVQAQLGAHPAFPSGRLTNATRYVAADLQGRGTLHRVGTSSPQRLRTATR</sequence>
<name>A0ABY5PMV5_9ACTN</name>
<gene>
    <name evidence="1" type="ORF">LRS13_10360</name>
</gene>
<proteinExistence type="predicted"/>